<dbReference type="Pfam" id="PF00498">
    <property type="entry name" value="FHA"/>
    <property type="match status" value="1"/>
</dbReference>
<evidence type="ECO:0000256" key="1">
    <source>
        <dbReference type="SAM" id="Coils"/>
    </source>
</evidence>
<gene>
    <name evidence="4" type="ORF">PHYPSEUDO_006149</name>
</gene>
<keyword evidence="5" id="KW-1185">Reference proteome</keyword>
<evidence type="ECO:0000256" key="2">
    <source>
        <dbReference type="SAM" id="MobiDB-lite"/>
    </source>
</evidence>
<feature type="domain" description="FHA" evidence="3">
    <location>
        <begin position="139"/>
        <end position="196"/>
    </location>
</feature>
<name>A0A8T1WFB9_9STRA</name>
<protein>
    <recommendedName>
        <fullName evidence="3">FHA domain-containing protein</fullName>
    </recommendedName>
</protein>
<reference evidence="4" key="1">
    <citation type="submission" date="2021-02" db="EMBL/GenBank/DDBJ databases">
        <authorList>
            <person name="Palmer J.M."/>
        </authorList>
    </citation>
    <scope>NUCLEOTIDE SEQUENCE</scope>
    <source>
        <strain evidence="4">SCRP734</strain>
    </source>
</reference>
<evidence type="ECO:0000313" key="5">
    <source>
        <dbReference type="Proteomes" id="UP000694044"/>
    </source>
</evidence>
<keyword evidence="1" id="KW-0175">Coiled coil</keyword>
<sequence length="227" mass="25336">MKRKHATGAAHASNKGQETSPAKKKARASKSNAQESEEPVQDLERMEEMIDVRGFLLRDCQASSKILVEQAKLRAAELRRQLEEGKKVLLDALEAEKENLDKDGNAIPRAFTISVRCVTGPYRGRKFSIDIDVKRHSSCFIGRSTGRKFRSPRGVSMPKDSELSTSHGEIKMETSGKVFFIDLDSTNGTRIGDVELEPNEPYELTIHKPVKVEVGAGEYELTFEEKA</sequence>
<dbReference type="OrthoDB" id="687730at2759"/>
<organism evidence="4 5">
    <name type="scientific">Phytophthora pseudosyringae</name>
    <dbReference type="NCBI Taxonomy" id="221518"/>
    <lineage>
        <taxon>Eukaryota</taxon>
        <taxon>Sar</taxon>
        <taxon>Stramenopiles</taxon>
        <taxon>Oomycota</taxon>
        <taxon>Peronosporomycetes</taxon>
        <taxon>Peronosporales</taxon>
        <taxon>Peronosporaceae</taxon>
        <taxon>Phytophthora</taxon>
    </lineage>
</organism>
<dbReference type="PROSITE" id="PS50006">
    <property type="entry name" value="FHA_DOMAIN"/>
    <property type="match status" value="1"/>
</dbReference>
<feature type="coiled-coil region" evidence="1">
    <location>
        <begin position="68"/>
        <end position="103"/>
    </location>
</feature>
<dbReference type="EMBL" id="JAGDFM010000025">
    <property type="protein sequence ID" value="KAG7391014.1"/>
    <property type="molecule type" value="Genomic_DNA"/>
</dbReference>
<comment type="caution">
    <text evidence="4">The sequence shown here is derived from an EMBL/GenBank/DDBJ whole genome shotgun (WGS) entry which is preliminary data.</text>
</comment>
<dbReference type="AlphaFoldDB" id="A0A8T1WFB9"/>
<evidence type="ECO:0000313" key="4">
    <source>
        <dbReference type="EMBL" id="KAG7391014.1"/>
    </source>
</evidence>
<feature type="region of interest" description="Disordered" evidence="2">
    <location>
        <begin position="1"/>
        <end position="44"/>
    </location>
</feature>
<dbReference type="InterPro" id="IPR000253">
    <property type="entry name" value="FHA_dom"/>
</dbReference>
<proteinExistence type="predicted"/>
<evidence type="ECO:0000259" key="3">
    <source>
        <dbReference type="PROSITE" id="PS50006"/>
    </source>
</evidence>
<dbReference type="Proteomes" id="UP000694044">
    <property type="component" value="Unassembled WGS sequence"/>
</dbReference>
<accession>A0A8T1WFB9</accession>